<name>A0ABR3QT50_9PLEO</name>
<evidence type="ECO:0000313" key="1">
    <source>
        <dbReference type="EMBL" id="KAL1595339.1"/>
    </source>
</evidence>
<organism evidence="1 2">
    <name type="scientific">Paraconiothyrium brasiliense</name>
    <dbReference type="NCBI Taxonomy" id="300254"/>
    <lineage>
        <taxon>Eukaryota</taxon>
        <taxon>Fungi</taxon>
        <taxon>Dikarya</taxon>
        <taxon>Ascomycota</taxon>
        <taxon>Pezizomycotina</taxon>
        <taxon>Dothideomycetes</taxon>
        <taxon>Pleosporomycetidae</taxon>
        <taxon>Pleosporales</taxon>
        <taxon>Massarineae</taxon>
        <taxon>Didymosphaeriaceae</taxon>
        <taxon>Paraconiothyrium</taxon>
    </lineage>
</organism>
<gene>
    <name evidence="1" type="ORF">SLS60_010030</name>
</gene>
<evidence type="ECO:0000313" key="2">
    <source>
        <dbReference type="Proteomes" id="UP001521785"/>
    </source>
</evidence>
<keyword evidence="2" id="KW-1185">Reference proteome</keyword>
<comment type="caution">
    <text evidence="1">The sequence shown here is derived from an EMBL/GenBank/DDBJ whole genome shotgun (WGS) entry which is preliminary data.</text>
</comment>
<reference evidence="1 2" key="1">
    <citation type="submission" date="2024-02" db="EMBL/GenBank/DDBJ databases">
        <title>De novo assembly and annotation of 12 fungi associated with fruit tree decline syndrome in Ontario, Canada.</title>
        <authorList>
            <person name="Sulman M."/>
            <person name="Ellouze W."/>
            <person name="Ilyukhin E."/>
        </authorList>
    </citation>
    <scope>NUCLEOTIDE SEQUENCE [LARGE SCALE GENOMIC DNA]</scope>
    <source>
        <strain evidence="1 2">M42-189</strain>
    </source>
</reference>
<dbReference type="Proteomes" id="UP001521785">
    <property type="component" value="Unassembled WGS sequence"/>
</dbReference>
<dbReference type="EMBL" id="JAKJXO020000016">
    <property type="protein sequence ID" value="KAL1595339.1"/>
    <property type="molecule type" value="Genomic_DNA"/>
</dbReference>
<accession>A0ABR3QT50</accession>
<protein>
    <submittedName>
        <fullName evidence="1">Uncharacterized protein</fullName>
    </submittedName>
</protein>
<sequence length="435" mass="50892">MAHQAHHLPWQSLTSAFRFVSKNQADGERTNLYFQYNTAQSVQLHYFVNGLTSALEQASKTERARYQPTYDPPLLDDIVITPAVGKKIEPSLIQCRSNNPFQLQHECTQRVWRGLKVDCTCPLLDSEKRASFFVENWRSCRQTCSSTKERHHDAIEVVKMCILHNEMEPLFRLCATPDFDLSRNWWSFPYDIPQDYGWAEVMRSALMMYICLNAFYLMPETYDPELRKESNTGAVVADYRDTTSYQRAFFRCTAVTKIDTFTYPHREFFGVPEGMYVADWHWSNDELLGLTSLERRREPGYGHVPTKEDVARARLLVCKAGRLPTELGLQILECAGYVPERRIPVADDPLHKDNADELRSYLDYCWQLLIRCDMLMKSCGKSIDWYGEVVVCIKDLWGDPTARDWIQDGQDDWDEDFRDWPLNAAERHWYRFVGY</sequence>
<proteinExistence type="predicted"/>